<organism evidence="10 11">
    <name type="scientific">Oryza rufipogon</name>
    <name type="common">Brownbeard rice</name>
    <name type="synonym">Asian wild rice</name>
    <dbReference type="NCBI Taxonomy" id="4529"/>
    <lineage>
        <taxon>Eukaryota</taxon>
        <taxon>Viridiplantae</taxon>
        <taxon>Streptophyta</taxon>
        <taxon>Embryophyta</taxon>
        <taxon>Tracheophyta</taxon>
        <taxon>Spermatophyta</taxon>
        <taxon>Magnoliopsida</taxon>
        <taxon>Liliopsida</taxon>
        <taxon>Poales</taxon>
        <taxon>Poaceae</taxon>
        <taxon>BOP clade</taxon>
        <taxon>Oryzoideae</taxon>
        <taxon>Oryzeae</taxon>
        <taxon>Oryzinae</taxon>
        <taxon>Oryza</taxon>
    </lineage>
</organism>
<evidence type="ECO:0000256" key="9">
    <source>
        <dbReference type="SAM" id="MobiDB-lite"/>
    </source>
</evidence>
<dbReference type="eggNOG" id="KOG1561">
    <property type="taxonomic scope" value="Eukaryota"/>
</dbReference>
<feature type="region of interest" description="Disordered" evidence="9">
    <location>
        <begin position="307"/>
        <end position="329"/>
    </location>
</feature>
<dbReference type="STRING" id="4529.A0A0E0NZY4"/>
<comment type="subcellular location">
    <subcellularLocation>
        <location evidence="1 8">Nucleus</location>
    </subcellularLocation>
</comment>
<reference evidence="10" key="2">
    <citation type="submission" date="2015-06" db="UniProtKB">
        <authorList>
            <consortium name="EnsemblPlants"/>
        </authorList>
    </citation>
    <scope>IDENTIFICATION</scope>
</reference>
<feature type="region of interest" description="Disordered" evidence="9">
    <location>
        <begin position="1"/>
        <end position="24"/>
    </location>
</feature>
<dbReference type="PANTHER" id="PTHR12632">
    <property type="entry name" value="TRANSCRIPTION FACTOR NF-Y ALPHA-RELATED"/>
    <property type="match status" value="1"/>
</dbReference>
<feature type="compositionally biased region" description="Low complexity" evidence="9">
    <location>
        <begin position="38"/>
        <end position="52"/>
    </location>
</feature>
<dbReference type="Gramene" id="ORUFI03G31840.4">
    <property type="protein sequence ID" value="ORUFI03G31840.4"/>
    <property type="gene ID" value="ORUFI03G31840"/>
</dbReference>
<keyword evidence="4" id="KW-0010">Activator</keyword>
<dbReference type="Proteomes" id="UP000008022">
    <property type="component" value="Unassembled WGS sequence"/>
</dbReference>
<dbReference type="SMART" id="SM00521">
    <property type="entry name" value="CBF"/>
    <property type="match status" value="1"/>
</dbReference>
<dbReference type="EnsemblPlants" id="ORUFI03G31840.4">
    <property type="protein sequence ID" value="ORUFI03G31840.4"/>
    <property type="gene ID" value="ORUFI03G31840"/>
</dbReference>
<dbReference type="PROSITE" id="PS51152">
    <property type="entry name" value="NFYA_HAP2_2"/>
    <property type="match status" value="1"/>
</dbReference>
<accession>A0A0E0NZY4</accession>
<dbReference type="Pfam" id="PF02045">
    <property type="entry name" value="CBFB_NFYA"/>
    <property type="match status" value="1"/>
</dbReference>
<evidence type="ECO:0000256" key="8">
    <source>
        <dbReference type="RuleBase" id="RU367155"/>
    </source>
</evidence>
<evidence type="ECO:0000256" key="4">
    <source>
        <dbReference type="ARBA" id="ARBA00023159"/>
    </source>
</evidence>
<reference evidence="11" key="1">
    <citation type="submission" date="2013-06" db="EMBL/GenBank/DDBJ databases">
        <authorList>
            <person name="Zhao Q."/>
        </authorList>
    </citation>
    <scope>NUCLEOTIDE SEQUENCE</scope>
    <source>
        <strain evidence="11">cv. W1943</strain>
    </source>
</reference>
<dbReference type="GO" id="GO:0003700">
    <property type="term" value="F:DNA-binding transcription factor activity"/>
    <property type="evidence" value="ECO:0007669"/>
    <property type="project" value="UniProtKB-UniRule"/>
</dbReference>
<keyword evidence="11" id="KW-1185">Reference proteome</keyword>
<dbReference type="GO" id="GO:0003677">
    <property type="term" value="F:DNA binding"/>
    <property type="evidence" value="ECO:0007669"/>
    <property type="project" value="UniProtKB-KW"/>
</dbReference>
<feature type="region of interest" description="Disordered" evidence="9">
    <location>
        <begin position="343"/>
        <end position="364"/>
    </location>
</feature>
<evidence type="ECO:0000313" key="10">
    <source>
        <dbReference type="EnsemblPlants" id="ORUFI03G31840.4"/>
    </source>
</evidence>
<feature type="region of interest" description="Disordered" evidence="9">
    <location>
        <begin position="38"/>
        <end position="111"/>
    </location>
</feature>
<comment type="function">
    <text evidence="8">Component of the sequence-specific heterotrimeric transcription factor (NF-Y) which specifically recognizes a 5'-CCAAT-3' box motif found in the promoters of its target genes.</text>
</comment>
<feature type="region of interest" description="Disordered" evidence="9">
    <location>
        <begin position="142"/>
        <end position="185"/>
    </location>
</feature>
<keyword evidence="6 8" id="KW-0539">Nucleus</keyword>
<evidence type="ECO:0000256" key="3">
    <source>
        <dbReference type="ARBA" id="ARBA00023125"/>
    </source>
</evidence>
<dbReference type="Gene3D" id="6.10.250.2430">
    <property type="match status" value="1"/>
</dbReference>
<comment type="subunit">
    <text evidence="7">Heterotrimeric transcription factor composed of three components, NF-YA, NF-YB and NF-YC. NF-YB and NF-YC must interact and dimerize for NF-YA association and DNA binding.</text>
</comment>
<keyword evidence="3 8" id="KW-0238">DNA-binding</keyword>
<evidence type="ECO:0000256" key="2">
    <source>
        <dbReference type="ARBA" id="ARBA00023015"/>
    </source>
</evidence>
<feature type="compositionally biased region" description="Polar residues" evidence="9">
    <location>
        <begin position="13"/>
        <end position="24"/>
    </location>
</feature>
<dbReference type="PRINTS" id="PR00616">
    <property type="entry name" value="CCAATSUBUNTB"/>
</dbReference>
<feature type="compositionally biased region" description="Basic and acidic residues" evidence="9">
    <location>
        <begin position="162"/>
        <end position="181"/>
    </location>
</feature>
<feature type="compositionally biased region" description="Basic and acidic residues" evidence="9">
    <location>
        <begin position="314"/>
        <end position="327"/>
    </location>
</feature>
<protein>
    <recommendedName>
        <fullName evidence="8">Nuclear transcription factor Y subunit</fullName>
    </recommendedName>
</protein>
<name>A0A0E0NZY4_ORYRU</name>
<dbReference type="InterPro" id="IPR001289">
    <property type="entry name" value="NFYA"/>
</dbReference>
<dbReference type="PROSITE" id="PS00686">
    <property type="entry name" value="NFYA_HAP2_1"/>
    <property type="match status" value="1"/>
</dbReference>
<evidence type="ECO:0000256" key="7">
    <source>
        <dbReference type="ARBA" id="ARBA00025911"/>
    </source>
</evidence>
<evidence type="ECO:0000256" key="6">
    <source>
        <dbReference type="ARBA" id="ARBA00023242"/>
    </source>
</evidence>
<dbReference type="AlphaFoldDB" id="A0A0E0NZY4"/>
<evidence type="ECO:0000256" key="5">
    <source>
        <dbReference type="ARBA" id="ARBA00023163"/>
    </source>
</evidence>
<keyword evidence="2 8" id="KW-0805">Transcription regulation</keyword>
<evidence type="ECO:0000313" key="11">
    <source>
        <dbReference type="Proteomes" id="UP000008022"/>
    </source>
</evidence>
<sequence length="364" mass="39753">MDPPVHAAELNHRNNYGPLSSPNPISLRIRARLSLARAREPVAAAAASSSSSEEPEPQRRRAPPPIGRPLGEREREREIDRSSPIGRRLRALAAHWPGGTNLVEPRGQGALPSGIPIQQPWWTTSAGVGAVSPAVVAPGSGAGISLSGRDGGGDDAAEESSDDSRRSGETKDGSTGQEKHHATSQMTALASDYLTPFSQLELNQPIASAAYQYPDSYYMGMVGPYGPQAMSAQTHFQLPGLTHSRMPLPLEISEEPVYVNAKQYHGILRRRQSRAKAELEKKVVKSRKPYLHESRHQHAMRRARGTGGRFLNTKKNEDGAPSEKAEPNKGVFPFLMNSFVYPKGEQNSGYRRIPPDLQLLQKET</sequence>
<comment type="similarity">
    <text evidence="8">Belongs to the NFYA/HAP2 subunit family.</text>
</comment>
<evidence type="ECO:0000256" key="1">
    <source>
        <dbReference type="ARBA" id="ARBA00004123"/>
    </source>
</evidence>
<keyword evidence="5 8" id="KW-0804">Transcription</keyword>
<dbReference type="GO" id="GO:0016602">
    <property type="term" value="C:CCAAT-binding factor complex"/>
    <property type="evidence" value="ECO:0007669"/>
    <property type="project" value="InterPro"/>
</dbReference>
<proteinExistence type="inferred from homology"/>
<feature type="compositionally biased region" description="Basic and acidic residues" evidence="9">
    <location>
        <begin position="70"/>
        <end position="81"/>
    </location>
</feature>
<dbReference type="InterPro" id="IPR018362">
    <property type="entry name" value="CCAAT-binding_factor_CS"/>
</dbReference>